<keyword evidence="3" id="KW-1185">Reference proteome</keyword>
<reference evidence="2 3" key="1">
    <citation type="journal article" date="2024" name="Nat. Commun.">
        <title>Phylogenomics reveals the evolutionary origins of lichenization in chlorophyte algae.</title>
        <authorList>
            <person name="Puginier C."/>
            <person name="Libourel C."/>
            <person name="Otte J."/>
            <person name="Skaloud P."/>
            <person name="Haon M."/>
            <person name="Grisel S."/>
            <person name="Petersen M."/>
            <person name="Berrin J.G."/>
            <person name="Delaux P.M."/>
            <person name="Dal Grande F."/>
            <person name="Keller J."/>
        </authorList>
    </citation>
    <scope>NUCLEOTIDE SEQUENCE [LARGE SCALE GENOMIC DNA]</scope>
    <source>
        <strain evidence="2 3">SAG 2523</strain>
    </source>
</reference>
<dbReference type="SUPFAM" id="SSF50729">
    <property type="entry name" value="PH domain-like"/>
    <property type="match status" value="1"/>
</dbReference>
<dbReference type="InterPro" id="IPR001849">
    <property type="entry name" value="PH_domain"/>
</dbReference>
<evidence type="ECO:0000259" key="1">
    <source>
        <dbReference type="PROSITE" id="PS50003"/>
    </source>
</evidence>
<evidence type="ECO:0000313" key="3">
    <source>
        <dbReference type="Proteomes" id="UP001485043"/>
    </source>
</evidence>
<feature type="domain" description="PH" evidence="1">
    <location>
        <begin position="313"/>
        <end position="422"/>
    </location>
</feature>
<dbReference type="CDD" id="cd00821">
    <property type="entry name" value="PH"/>
    <property type="match status" value="1"/>
</dbReference>
<sequence length="450" mass="49224">MVLSRLGSPERKKQIHNHISALSPKLGVTKWLKQSRPSGQEQVAPTSTVRRSLNLSQGCPNVSHDPGRLRLTFVEARLLQPAMDHSWDGQTARKDIFFTARLMAGEAPAATQHTSSTSCTANSSQAGSILSNPIYDPARASSASTPRNTQDLTSHDLTSAALMASAAEATTDPLWRHTMVFDVPERADALVVQLRQPAAAPERPALHDTRLQSFSMRKDSLLARVSARMVSWSTPSAASFSSIAGSGWNRENQSPSTSGHPGLDLLTESQLLGGARIPLHLVQLESVGHQLLPLYSSHRQLIGMVQLACAHTRCLREGWLEVRKRRRIAGWGSWKMRWAEVLQDGTFALYKSAGKRTNDLSKSFSMAEVDGLHMAAAKRAHLGKEACFLLELRNQPGRAMALRAVTVEDTATWMSTCQSLRQVTSSTSLRESRGENALPMSFNAAVDGHR</sequence>
<gene>
    <name evidence="2" type="ORF">WJX84_007638</name>
</gene>
<dbReference type="SMART" id="SM00233">
    <property type="entry name" value="PH"/>
    <property type="match status" value="1"/>
</dbReference>
<accession>A0AAW1S8M6</accession>
<comment type="caution">
    <text evidence="2">The sequence shown here is derived from an EMBL/GenBank/DDBJ whole genome shotgun (WGS) entry which is preliminary data.</text>
</comment>
<dbReference type="PROSITE" id="PS50003">
    <property type="entry name" value="PH_DOMAIN"/>
    <property type="match status" value="1"/>
</dbReference>
<name>A0AAW1S8M6_9CHLO</name>
<dbReference type="Pfam" id="PF00169">
    <property type="entry name" value="PH"/>
    <property type="match status" value="1"/>
</dbReference>
<organism evidence="2 3">
    <name type="scientific">Apatococcus fuscideae</name>
    <dbReference type="NCBI Taxonomy" id="2026836"/>
    <lineage>
        <taxon>Eukaryota</taxon>
        <taxon>Viridiplantae</taxon>
        <taxon>Chlorophyta</taxon>
        <taxon>core chlorophytes</taxon>
        <taxon>Trebouxiophyceae</taxon>
        <taxon>Chlorellales</taxon>
        <taxon>Chlorellaceae</taxon>
        <taxon>Apatococcus</taxon>
    </lineage>
</organism>
<dbReference type="AlphaFoldDB" id="A0AAW1S8M6"/>
<dbReference type="InterPro" id="IPR011993">
    <property type="entry name" value="PH-like_dom_sf"/>
</dbReference>
<dbReference type="Proteomes" id="UP001485043">
    <property type="component" value="Unassembled WGS sequence"/>
</dbReference>
<protein>
    <recommendedName>
        <fullName evidence="1">PH domain-containing protein</fullName>
    </recommendedName>
</protein>
<proteinExistence type="predicted"/>
<evidence type="ECO:0000313" key="2">
    <source>
        <dbReference type="EMBL" id="KAK9842624.1"/>
    </source>
</evidence>
<dbReference type="Gene3D" id="2.30.29.30">
    <property type="entry name" value="Pleckstrin-homology domain (PH domain)/Phosphotyrosine-binding domain (PTB)"/>
    <property type="match status" value="1"/>
</dbReference>
<dbReference type="EMBL" id="JALJOV010001700">
    <property type="protein sequence ID" value="KAK9842624.1"/>
    <property type="molecule type" value="Genomic_DNA"/>
</dbReference>